<feature type="region of interest" description="Disordered" evidence="2">
    <location>
        <begin position="547"/>
        <end position="732"/>
    </location>
</feature>
<feature type="compositionally biased region" description="Polar residues" evidence="2">
    <location>
        <begin position="512"/>
        <end position="528"/>
    </location>
</feature>
<feature type="region of interest" description="Disordered" evidence="2">
    <location>
        <begin position="482"/>
        <end position="528"/>
    </location>
</feature>
<evidence type="ECO:0000313" key="4">
    <source>
        <dbReference type="Proteomes" id="UP000013776"/>
    </source>
</evidence>
<accession>R4X9L3</accession>
<dbReference type="VEuPathDB" id="FungiDB:TAPDE_000582"/>
<sequence length="732" mass="81554">MENYLGIQFDRKTQLVAMAAVSGLALSTALAAKAGSVPSSPNIAQAIANNENKHIERYNELESKYQSLLAKHNTMISDSILSGTEMLSLEEQQERSNEGPAQEKEYADAALAKCLAQIQSFEIQQREAEDLVSNAVGKISRLEEELSAAAQEHIRKSTWLEEKITQLQSDSDTRATQLDALQVDLHSASVAKQVLESSLSEAMDGSKSSLLELEKVQAREKDLLKRHQDSAAVFERQINDHRNSLTSQQSRIDSLVAQNTELAHQLNSREQEMQSNVTEKNSSREALTQQRADHERLQIELSNAAQDLAYLKENYDSQIKKLQQESQGMRHKHEVASQETESSLTIYKSELKNLKDVVAELTQENDDARTSLSAAQSTSKKIEEEHQTAMRGLQRTVKELTRELEQATAATQRIERQILDEHADLMHAKSQEMSQAEDAHKNYVQELNGLHDYELHLLKSETQNLRFRLNQLEDNNRELRSIKQRKSEHKNDVAQPTKNVPASTTDELRAGSTGSASSEAFEQSNTEINSLDIQERSLARFRASEIFDSQRDSRSTRATRAGSTSQRTVSNDRQSMSQSEFSENANPGKQLGRAIGDDGKVYNGSKIPRTAAHDQAGQTQYIESSAEKRNQQRQISLSSNPPSSASRQRSASGAMRLTPLQTDTRIDQSSRFMEGSPTSTTSTSTKERGFRGLFRRASGKFKSSPESSGKSVTGRSTKADYPTISSPIPAPK</sequence>
<comment type="caution">
    <text evidence="3">The sequence shown here is derived from an EMBL/GenBank/DDBJ whole genome shotgun (WGS) entry which is preliminary data.</text>
</comment>
<feature type="compositionally biased region" description="Polar residues" evidence="2">
    <location>
        <begin position="704"/>
        <end position="716"/>
    </location>
</feature>
<feature type="compositionally biased region" description="Polar residues" evidence="2">
    <location>
        <begin position="494"/>
        <end position="505"/>
    </location>
</feature>
<evidence type="ECO:0000313" key="3">
    <source>
        <dbReference type="EMBL" id="CCG80924.1"/>
    </source>
</evidence>
<proteinExistence type="predicted"/>
<feature type="compositionally biased region" description="Low complexity" evidence="2">
    <location>
        <begin position="636"/>
        <end position="652"/>
    </location>
</feature>
<feature type="compositionally biased region" description="Polar residues" evidence="2">
    <location>
        <begin position="273"/>
        <end position="290"/>
    </location>
</feature>
<evidence type="ECO:0000256" key="1">
    <source>
        <dbReference type="SAM" id="Coils"/>
    </source>
</evidence>
<feature type="coiled-coil region" evidence="1">
    <location>
        <begin position="125"/>
        <end position="152"/>
    </location>
</feature>
<feature type="compositionally biased region" description="Polar residues" evidence="2">
    <location>
        <begin position="556"/>
        <end position="587"/>
    </location>
</feature>
<name>R4X9L3_TAPDE</name>
<gene>
    <name evidence="3" type="ORF">TAPDE_000582</name>
</gene>
<dbReference type="EMBL" id="CAHR02000018">
    <property type="protein sequence ID" value="CCG80924.1"/>
    <property type="molecule type" value="Genomic_DNA"/>
</dbReference>
<evidence type="ECO:0000256" key="2">
    <source>
        <dbReference type="SAM" id="MobiDB-lite"/>
    </source>
</evidence>
<organism evidence="3 4">
    <name type="scientific">Taphrina deformans (strain PYCC 5710 / ATCC 11124 / CBS 356.35 / IMI 108563 / JCM 9778 / NBRC 8474)</name>
    <name type="common">Peach leaf curl fungus</name>
    <name type="synonym">Lalaria deformans</name>
    <dbReference type="NCBI Taxonomy" id="1097556"/>
    <lineage>
        <taxon>Eukaryota</taxon>
        <taxon>Fungi</taxon>
        <taxon>Dikarya</taxon>
        <taxon>Ascomycota</taxon>
        <taxon>Taphrinomycotina</taxon>
        <taxon>Taphrinomycetes</taxon>
        <taxon>Taphrinales</taxon>
        <taxon>Taphrinaceae</taxon>
        <taxon>Taphrina</taxon>
    </lineage>
</organism>
<feature type="region of interest" description="Disordered" evidence="2">
    <location>
        <begin position="267"/>
        <end position="291"/>
    </location>
</feature>
<feature type="compositionally biased region" description="Polar residues" evidence="2">
    <location>
        <begin position="659"/>
        <end position="671"/>
    </location>
</feature>
<protein>
    <submittedName>
        <fullName evidence="3">Uncharacterized protein</fullName>
    </submittedName>
</protein>
<keyword evidence="1" id="KW-0175">Coiled coil</keyword>
<dbReference type="Proteomes" id="UP000013776">
    <property type="component" value="Unassembled WGS sequence"/>
</dbReference>
<reference evidence="3 4" key="1">
    <citation type="journal article" date="2013" name="MBio">
        <title>Genome sequencing of the plant pathogen Taphrina deformans, the causal agent of peach leaf curl.</title>
        <authorList>
            <person name="Cisse O.H."/>
            <person name="Almeida J.M.G.C.F."/>
            <person name="Fonseca A."/>
            <person name="Kumar A.A."/>
            <person name="Salojaervi J."/>
            <person name="Overmyer K."/>
            <person name="Hauser P.M."/>
            <person name="Pagni M."/>
        </authorList>
    </citation>
    <scope>NUCLEOTIDE SEQUENCE [LARGE SCALE GENOMIC DNA]</scope>
    <source>
        <strain evidence="4">PYCC 5710 / ATCC 11124 / CBS 356.35 / IMI 108563 / JCM 9778 / NBRC 8474</strain>
    </source>
</reference>
<keyword evidence="4" id="KW-1185">Reference proteome</keyword>
<dbReference type="AlphaFoldDB" id="R4X9L3"/>